<protein>
    <submittedName>
        <fullName evidence="1">Uncharacterized protein</fullName>
    </submittedName>
</protein>
<gene>
    <name evidence="1" type="ORF">V7S43_002039</name>
</gene>
<proteinExistence type="predicted"/>
<dbReference type="Proteomes" id="UP001632037">
    <property type="component" value="Unassembled WGS sequence"/>
</dbReference>
<evidence type="ECO:0000313" key="2">
    <source>
        <dbReference type="Proteomes" id="UP001632037"/>
    </source>
</evidence>
<comment type="caution">
    <text evidence="1">The sequence shown here is derived from an EMBL/GenBank/DDBJ whole genome shotgun (WGS) entry which is preliminary data.</text>
</comment>
<accession>A0ABD3G299</accession>
<sequence>MEEEIRLYHLPRNEKKRLVKGWHAQKALPDASVSVPSDEFTEADQIGRSGSLRVLFATPPGALGYESQRTGTWRGTNKIARISDQQLTRDPDILHNQQEIERVPKTVGQVKHAYRTRARKQEAREASNAIRKREKYLEIRRGPRWREREAEEKVKLIKPAMIEMQQEGKEEDVASPPEEDVSDELTLLNLSVDDVETNATYHNELLRQIRQQLSHGGEVLLQSDCDTVKNTIQSTRLMLQTLCTQSLAYCVRDQDVVPDNVSQQHPTTRLTLRLLPRHQLPLQ</sequence>
<dbReference type="AlphaFoldDB" id="A0ABD3G299"/>
<name>A0ABD3G299_9STRA</name>
<keyword evidence="2" id="KW-1185">Reference proteome</keyword>
<dbReference type="EMBL" id="JBIMZQ010000003">
    <property type="protein sequence ID" value="KAL3672747.1"/>
    <property type="molecule type" value="Genomic_DNA"/>
</dbReference>
<evidence type="ECO:0000313" key="1">
    <source>
        <dbReference type="EMBL" id="KAL3672747.1"/>
    </source>
</evidence>
<reference evidence="1 2" key="1">
    <citation type="submission" date="2024-09" db="EMBL/GenBank/DDBJ databases">
        <title>Genome sequencing and assembly of Phytophthora oleae, isolate VK10A, causative agent of rot of olive drupes.</title>
        <authorList>
            <person name="Conti Taguali S."/>
            <person name="Riolo M."/>
            <person name="La Spada F."/>
            <person name="Cacciola S.O."/>
            <person name="Dionisio G."/>
        </authorList>
    </citation>
    <scope>NUCLEOTIDE SEQUENCE [LARGE SCALE GENOMIC DNA]</scope>
    <source>
        <strain evidence="1 2">VK10A</strain>
    </source>
</reference>
<organism evidence="1 2">
    <name type="scientific">Phytophthora oleae</name>
    <dbReference type="NCBI Taxonomy" id="2107226"/>
    <lineage>
        <taxon>Eukaryota</taxon>
        <taxon>Sar</taxon>
        <taxon>Stramenopiles</taxon>
        <taxon>Oomycota</taxon>
        <taxon>Peronosporomycetes</taxon>
        <taxon>Peronosporales</taxon>
        <taxon>Peronosporaceae</taxon>
        <taxon>Phytophthora</taxon>
    </lineage>
</organism>